<sequence length="354" mass="39941">MWKELMLSARSRSLFDWRLSLPELDIDIFRERYLDPAPGEVGQVLCPTKADCPETECSCRNIRDLSMGTVACCIHRFGIPPIKTTGQDLSCFSLSYARFHADLCKTLGLEYSGVDMDNRFFWELGVFKIGAAKRIPVYISYLQTLAHLDAKIRLLLASTPSTFAVVVFDMSLIRKSTVAALTEKKCICLSLKEVIRMNRDSSMLATDSSLPVFQTMKSSDFTGGIKTYTCSAGTKWSDICITHHDSETVYINRRGEPPVAFSYRSMGLVNSRKDTPSMAFMTLLKFLDSSDGSVKVPAKSSTEYDFIVQRKKELLACFEKVFPTIKDGSPIIYDRKTFCYRVTFLIKQPPVLIK</sequence>
<dbReference type="AlphaFoldDB" id="A0A644Y694"/>
<gene>
    <name evidence="1" type="ORF">SDC9_70306</name>
</gene>
<reference evidence="1" key="1">
    <citation type="submission" date="2019-08" db="EMBL/GenBank/DDBJ databases">
        <authorList>
            <person name="Kucharzyk K."/>
            <person name="Murdoch R.W."/>
            <person name="Higgins S."/>
            <person name="Loffler F."/>
        </authorList>
    </citation>
    <scope>NUCLEOTIDE SEQUENCE</scope>
</reference>
<evidence type="ECO:0000313" key="1">
    <source>
        <dbReference type="EMBL" id="MPM23829.1"/>
    </source>
</evidence>
<protein>
    <submittedName>
        <fullName evidence="1">Uncharacterized protein</fullName>
    </submittedName>
</protein>
<accession>A0A644Y694</accession>
<dbReference type="EMBL" id="VSSQ01004123">
    <property type="protein sequence ID" value="MPM23829.1"/>
    <property type="molecule type" value="Genomic_DNA"/>
</dbReference>
<proteinExistence type="predicted"/>
<comment type="caution">
    <text evidence="1">The sequence shown here is derived from an EMBL/GenBank/DDBJ whole genome shotgun (WGS) entry which is preliminary data.</text>
</comment>
<name>A0A644Y694_9ZZZZ</name>
<organism evidence="1">
    <name type="scientific">bioreactor metagenome</name>
    <dbReference type="NCBI Taxonomy" id="1076179"/>
    <lineage>
        <taxon>unclassified sequences</taxon>
        <taxon>metagenomes</taxon>
        <taxon>ecological metagenomes</taxon>
    </lineage>
</organism>